<reference evidence="2" key="1">
    <citation type="submission" date="2020-02" db="EMBL/GenBank/DDBJ databases">
        <authorList>
            <person name="Meier V. D."/>
        </authorList>
    </citation>
    <scope>NUCLEOTIDE SEQUENCE</scope>
    <source>
        <strain evidence="2">AVDCRST_MAG20</strain>
    </source>
</reference>
<gene>
    <name evidence="2" type="ORF">AVDCRST_MAG20-1080</name>
</gene>
<dbReference type="GO" id="GO:0004300">
    <property type="term" value="F:enoyl-CoA hydratase activity"/>
    <property type="evidence" value="ECO:0007669"/>
    <property type="project" value="UniProtKB-EC"/>
</dbReference>
<name>A0A6J4HMM7_9ACTN</name>
<dbReference type="EMBL" id="CADCSY010000043">
    <property type="protein sequence ID" value="CAA9228523.1"/>
    <property type="molecule type" value="Genomic_DNA"/>
</dbReference>
<keyword evidence="2" id="KW-0456">Lyase</keyword>
<feature type="compositionally biased region" description="Basic residues" evidence="1">
    <location>
        <begin position="52"/>
        <end position="96"/>
    </location>
</feature>
<feature type="compositionally biased region" description="Basic residues" evidence="1">
    <location>
        <begin position="109"/>
        <end position="140"/>
    </location>
</feature>
<evidence type="ECO:0000256" key="1">
    <source>
        <dbReference type="SAM" id="MobiDB-lite"/>
    </source>
</evidence>
<feature type="region of interest" description="Disordered" evidence="1">
    <location>
        <begin position="1"/>
        <end position="270"/>
    </location>
</feature>
<dbReference type="EC" id="4.2.1.17" evidence="2"/>
<organism evidence="2">
    <name type="scientific">uncultured Acidimicrobiales bacterium</name>
    <dbReference type="NCBI Taxonomy" id="310071"/>
    <lineage>
        <taxon>Bacteria</taxon>
        <taxon>Bacillati</taxon>
        <taxon>Actinomycetota</taxon>
        <taxon>Acidimicrobiia</taxon>
        <taxon>Acidimicrobiales</taxon>
        <taxon>environmental samples</taxon>
    </lineage>
</organism>
<accession>A0A6J4HMM7</accession>
<sequence length="270" mass="30369">GAASHPLRGHRPRRPHHPRPPGAAERLDREDGRGAPLGRRPGGARSRGEGHRPHRRRPGFLCRRRHRSPHRPRRRRHLRRRAPGRARPPRLRRPARLRPPPRLPPRAHEARHRRRERGCGRRRLRARLLRRHPLRRRGRQAHHELRSAGAPRRVGHHLAPPPPRRSGTRRRAPLLVAGRAGRGGRADGARQPGPPGGGAPGRDPCLRPRHGHRDRPVVPPRAQGPAVGRPAPAARGLHRPGHGAARVDDRRPRLQRGRGRAHRAAAAAVL</sequence>
<proteinExistence type="predicted"/>
<protein>
    <submittedName>
        <fullName evidence="2">Enoyl-CoA hydratase</fullName>
        <ecNumber evidence="2">4.2.1.17</ecNumber>
    </submittedName>
</protein>
<feature type="compositionally biased region" description="Basic residues" evidence="1">
    <location>
        <begin position="7"/>
        <end position="19"/>
    </location>
</feature>
<evidence type="ECO:0000313" key="2">
    <source>
        <dbReference type="EMBL" id="CAA9228523.1"/>
    </source>
</evidence>
<feature type="compositionally biased region" description="Basic residues" evidence="1">
    <location>
        <begin position="253"/>
        <end position="263"/>
    </location>
</feature>
<dbReference type="AlphaFoldDB" id="A0A6J4HMM7"/>
<feature type="non-terminal residue" evidence="2">
    <location>
        <position position="270"/>
    </location>
</feature>
<feature type="compositionally biased region" description="Low complexity" evidence="1">
    <location>
        <begin position="220"/>
        <end position="235"/>
    </location>
</feature>
<feature type="non-terminal residue" evidence="2">
    <location>
        <position position="1"/>
    </location>
</feature>